<keyword evidence="3" id="KW-1185">Reference proteome</keyword>
<sequence>MDPRSSNLKENDKRLEVELIDDALRHIEAQRVKFHAEFVLVESRNKSSNSRGVELKTDFMPQKLRAGQVNKQFGTLGGTHKNSILEKQPKAEKDPRSSNSRENDKRPKAELVNDPSRVKIHVGSTPMESRNKSSNSRGVEFKIDSMPRNSRFMDERSEMLAAIIMVRVKSIRGPNNRRPKTFMELGSIFKPNNEELKMENICVCMDINYS</sequence>
<evidence type="ECO:0000313" key="3">
    <source>
        <dbReference type="Proteomes" id="UP000233551"/>
    </source>
</evidence>
<accession>A0A2I0HYU0</accession>
<dbReference type="EMBL" id="PGOL01004664">
    <property type="protein sequence ID" value="PKI36884.1"/>
    <property type="molecule type" value="Genomic_DNA"/>
</dbReference>
<proteinExistence type="predicted"/>
<feature type="region of interest" description="Disordered" evidence="1">
    <location>
        <begin position="66"/>
        <end position="116"/>
    </location>
</feature>
<comment type="caution">
    <text evidence="2">The sequence shown here is derived from an EMBL/GenBank/DDBJ whole genome shotgun (WGS) entry which is preliminary data.</text>
</comment>
<dbReference type="Proteomes" id="UP000233551">
    <property type="component" value="Unassembled WGS sequence"/>
</dbReference>
<dbReference type="AlphaFoldDB" id="A0A2I0HYU0"/>
<feature type="compositionally biased region" description="Basic and acidic residues" evidence="1">
    <location>
        <begin position="83"/>
        <end position="111"/>
    </location>
</feature>
<protein>
    <submittedName>
        <fullName evidence="2">Uncharacterized protein</fullName>
    </submittedName>
</protein>
<organism evidence="2 3">
    <name type="scientific">Punica granatum</name>
    <name type="common">Pomegranate</name>
    <dbReference type="NCBI Taxonomy" id="22663"/>
    <lineage>
        <taxon>Eukaryota</taxon>
        <taxon>Viridiplantae</taxon>
        <taxon>Streptophyta</taxon>
        <taxon>Embryophyta</taxon>
        <taxon>Tracheophyta</taxon>
        <taxon>Spermatophyta</taxon>
        <taxon>Magnoliopsida</taxon>
        <taxon>eudicotyledons</taxon>
        <taxon>Gunneridae</taxon>
        <taxon>Pentapetalae</taxon>
        <taxon>rosids</taxon>
        <taxon>malvids</taxon>
        <taxon>Myrtales</taxon>
        <taxon>Lythraceae</taxon>
        <taxon>Punica</taxon>
    </lineage>
</organism>
<evidence type="ECO:0000256" key="1">
    <source>
        <dbReference type="SAM" id="MobiDB-lite"/>
    </source>
</evidence>
<evidence type="ECO:0000313" key="2">
    <source>
        <dbReference type="EMBL" id="PKI36884.1"/>
    </source>
</evidence>
<gene>
    <name evidence="2" type="ORF">CRG98_042726</name>
</gene>
<reference evidence="2 3" key="1">
    <citation type="submission" date="2017-11" db="EMBL/GenBank/DDBJ databases">
        <title>De-novo sequencing of pomegranate (Punica granatum L.) genome.</title>
        <authorList>
            <person name="Akparov Z."/>
            <person name="Amiraslanov A."/>
            <person name="Hajiyeva S."/>
            <person name="Abbasov M."/>
            <person name="Kaur K."/>
            <person name="Hamwieh A."/>
            <person name="Solovyev V."/>
            <person name="Salamov A."/>
            <person name="Braich B."/>
            <person name="Kosarev P."/>
            <person name="Mahmoud A."/>
            <person name="Hajiyev E."/>
            <person name="Babayeva S."/>
            <person name="Izzatullayeva V."/>
            <person name="Mammadov A."/>
            <person name="Mammadov A."/>
            <person name="Sharifova S."/>
            <person name="Ojaghi J."/>
            <person name="Eynullazada K."/>
            <person name="Bayramov B."/>
            <person name="Abdulazimova A."/>
            <person name="Shahmuradov I."/>
        </authorList>
    </citation>
    <scope>NUCLEOTIDE SEQUENCE [LARGE SCALE GENOMIC DNA]</scope>
    <source>
        <strain evidence="3">cv. AG2017</strain>
        <tissue evidence="2">Leaf</tissue>
    </source>
</reference>
<name>A0A2I0HYU0_PUNGR</name>